<dbReference type="STRING" id="230819.A0A5C3KHX4"/>
<dbReference type="OrthoDB" id="8954335at2759"/>
<keyword evidence="3" id="KW-1185">Reference proteome</keyword>
<organism evidence="2 3">
    <name type="scientific">Coprinopsis marcescibilis</name>
    <name type="common">Agaric fungus</name>
    <name type="synonym">Psathyrella marcescibilis</name>
    <dbReference type="NCBI Taxonomy" id="230819"/>
    <lineage>
        <taxon>Eukaryota</taxon>
        <taxon>Fungi</taxon>
        <taxon>Dikarya</taxon>
        <taxon>Basidiomycota</taxon>
        <taxon>Agaricomycotina</taxon>
        <taxon>Agaricomycetes</taxon>
        <taxon>Agaricomycetidae</taxon>
        <taxon>Agaricales</taxon>
        <taxon>Agaricineae</taxon>
        <taxon>Psathyrellaceae</taxon>
        <taxon>Coprinopsis</taxon>
    </lineage>
</organism>
<protein>
    <recommendedName>
        <fullName evidence="1">G domain-containing protein</fullName>
    </recommendedName>
</protein>
<evidence type="ECO:0000313" key="3">
    <source>
        <dbReference type="Proteomes" id="UP000307440"/>
    </source>
</evidence>
<dbReference type="AlphaFoldDB" id="A0A5C3KHX4"/>
<name>A0A5C3KHX4_COPMA</name>
<evidence type="ECO:0000313" key="2">
    <source>
        <dbReference type="EMBL" id="TFK19612.1"/>
    </source>
</evidence>
<proteinExistence type="predicted"/>
<dbReference type="CDD" id="cd00882">
    <property type="entry name" value="Ras_like_GTPase"/>
    <property type="match status" value="1"/>
</dbReference>
<dbReference type="InterPro" id="IPR027417">
    <property type="entry name" value="P-loop_NTPase"/>
</dbReference>
<dbReference type="Pfam" id="PF01926">
    <property type="entry name" value="MMR_HSR1"/>
    <property type="match status" value="1"/>
</dbReference>
<dbReference type="Gene3D" id="3.40.50.300">
    <property type="entry name" value="P-loop containing nucleotide triphosphate hydrolases"/>
    <property type="match status" value="1"/>
</dbReference>
<dbReference type="InterPro" id="IPR006073">
    <property type="entry name" value="GTP-bd"/>
</dbReference>
<accession>A0A5C3KHX4</accession>
<feature type="domain" description="G" evidence="1">
    <location>
        <begin position="5"/>
        <end position="68"/>
    </location>
</feature>
<dbReference type="InterPro" id="IPR025662">
    <property type="entry name" value="Sigma_54_int_dom_ATP-bd_1"/>
</dbReference>
<evidence type="ECO:0000259" key="1">
    <source>
        <dbReference type="Pfam" id="PF01926"/>
    </source>
</evidence>
<reference evidence="2 3" key="1">
    <citation type="journal article" date="2019" name="Nat. Ecol. Evol.">
        <title>Megaphylogeny resolves global patterns of mushroom evolution.</title>
        <authorList>
            <person name="Varga T."/>
            <person name="Krizsan K."/>
            <person name="Foldi C."/>
            <person name="Dima B."/>
            <person name="Sanchez-Garcia M."/>
            <person name="Sanchez-Ramirez S."/>
            <person name="Szollosi G.J."/>
            <person name="Szarkandi J.G."/>
            <person name="Papp V."/>
            <person name="Albert L."/>
            <person name="Andreopoulos W."/>
            <person name="Angelini C."/>
            <person name="Antonin V."/>
            <person name="Barry K.W."/>
            <person name="Bougher N.L."/>
            <person name="Buchanan P."/>
            <person name="Buyck B."/>
            <person name="Bense V."/>
            <person name="Catcheside P."/>
            <person name="Chovatia M."/>
            <person name="Cooper J."/>
            <person name="Damon W."/>
            <person name="Desjardin D."/>
            <person name="Finy P."/>
            <person name="Geml J."/>
            <person name="Haridas S."/>
            <person name="Hughes K."/>
            <person name="Justo A."/>
            <person name="Karasinski D."/>
            <person name="Kautmanova I."/>
            <person name="Kiss B."/>
            <person name="Kocsube S."/>
            <person name="Kotiranta H."/>
            <person name="LaButti K.M."/>
            <person name="Lechner B.E."/>
            <person name="Liimatainen K."/>
            <person name="Lipzen A."/>
            <person name="Lukacs Z."/>
            <person name="Mihaltcheva S."/>
            <person name="Morgado L.N."/>
            <person name="Niskanen T."/>
            <person name="Noordeloos M.E."/>
            <person name="Ohm R.A."/>
            <person name="Ortiz-Santana B."/>
            <person name="Ovrebo C."/>
            <person name="Racz N."/>
            <person name="Riley R."/>
            <person name="Savchenko A."/>
            <person name="Shiryaev A."/>
            <person name="Soop K."/>
            <person name="Spirin V."/>
            <person name="Szebenyi C."/>
            <person name="Tomsovsky M."/>
            <person name="Tulloss R.E."/>
            <person name="Uehling J."/>
            <person name="Grigoriev I.V."/>
            <person name="Vagvolgyi C."/>
            <person name="Papp T."/>
            <person name="Martin F.M."/>
            <person name="Miettinen O."/>
            <person name="Hibbett D.S."/>
            <person name="Nagy L.G."/>
        </authorList>
    </citation>
    <scope>NUCLEOTIDE SEQUENCE [LARGE SCALE GENOMIC DNA]</scope>
    <source>
        <strain evidence="2 3">CBS 121175</strain>
    </source>
</reference>
<sequence length="242" mass="26346">MPNNIVIFGESGVGKSSVINLILGQPEAGISSAAKGYTLHAKPYLTNVFGHSLTLWDTAGLNEGDKGTVPDIKAVANLYNLLKNLEGGVSLLKGVPAVVIITHLEPEENSMDDWWARNQGSVHGYGIEPTTANHPTGVACITTVKGKFKRGGYQFDEEYAVSQQKARELIINAYSRDPWRVSPVEWFNTTITRVAETNCWGNVTHVREETRRVAGRGIGALATRWGVSEEEATNLVGALERN</sequence>
<dbReference type="EMBL" id="ML210332">
    <property type="protein sequence ID" value="TFK19612.1"/>
    <property type="molecule type" value="Genomic_DNA"/>
</dbReference>
<dbReference type="GO" id="GO:0005525">
    <property type="term" value="F:GTP binding"/>
    <property type="evidence" value="ECO:0007669"/>
    <property type="project" value="InterPro"/>
</dbReference>
<dbReference type="PROSITE" id="PS00675">
    <property type="entry name" value="SIGMA54_INTERACT_1"/>
    <property type="match status" value="1"/>
</dbReference>
<dbReference type="Proteomes" id="UP000307440">
    <property type="component" value="Unassembled WGS sequence"/>
</dbReference>
<gene>
    <name evidence="2" type="ORF">FA15DRAFT_659736</name>
</gene>
<dbReference type="SUPFAM" id="SSF52540">
    <property type="entry name" value="P-loop containing nucleoside triphosphate hydrolases"/>
    <property type="match status" value="1"/>
</dbReference>